<dbReference type="InterPro" id="IPR027417">
    <property type="entry name" value="P-loop_NTPase"/>
</dbReference>
<dbReference type="Proteomes" id="UP000184032">
    <property type="component" value="Unassembled WGS sequence"/>
</dbReference>
<dbReference type="InterPro" id="IPR003439">
    <property type="entry name" value="ABC_transporter-like_ATP-bd"/>
</dbReference>
<dbReference type="AlphaFoldDB" id="A0A1M5SL84"/>
<keyword evidence="3 5" id="KW-0067">ATP-binding</keyword>
<dbReference type="OrthoDB" id="9804819at2"/>
<keyword evidence="1" id="KW-0813">Transport</keyword>
<dbReference type="STRING" id="1120995.SAMN02745245_01221"/>
<feature type="domain" description="ABC transporter" evidence="4">
    <location>
        <begin position="6"/>
        <end position="229"/>
    </location>
</feature>
<keyword evidence="2" id="KW-0547">Nucleotide-binding</keyword>
<dbReference type="Pfam" id="PF00005">
    <property type="entry name" value="ABC_tran"/>
    <property type="match status" value="1"/>
</dbReference>
<dbReference type="SMART" id="SM00382">
    <property type="entry name" value="AAA"/>
    <property type="match status" value="1"/>
</dbReference>
<dbReference type="InterPro" id="IPR017871">
    <property type="entry name" value="ABC_transporter-like_CS"/>
</dbReference>
<dbReference type="PANTHER" id="PTHR42939:SF3">
    <property type="entry name" value="ABC TRANSPORTER ATP-BINDING COMPONENT"/>
    <property type="match status" value="1"/>
</dbReference>
<keyword evidence="6" id="KW-1185">Reference proteome</keyword>
<dbReference type="SUPFAM" id="SSF52540">
    <property type="entry name" value="P-loop containing nucleoside triphosphate hydrolases"/>
    <property type="match status" value="1"/>
</dbReference>
<dbReference type="RefSeq" id="WP_073184705.1">
    <property type="nucleotide sequence ID" value="NZ_FQXI01000007.1"/>
</dbReference>
<evidence type="ECO:0000259" key="4">
    <source>
        <dbReference type="PROSITE" id="PS50893"/>
    </source>
</evidence>
<dbReference type="InterPro" id="IPR051782">
    <property type="entry name" value="ABC_Transporter_VariousFunc"/>
</dbReference>
<evidence type="ECO:0000313" key="6">
    <source>
        <dbReference type="Proteomes" id="UP000184032"/>
    </source>
</evidence>
<sequence length="285" mass="32636">MDKNSILVQNLYKKFNDFSLDHISFKIPTGRIVGFIGENGSGKSTTINLILNELKKDGGKIKIFGVDNTTQSIKDNIGVVFDECNFHEVFTVQNIGKMLSGVYSSWDDSLYLNYLRKFNLPLNKPIGSFSKGMKMKLSIICAMSHKPKLLILDEATTGLDPIVREEILDLFLEFIQNEEHSIFFSSHITSDIQKIADYVILIHQGKIIFEEQKDDLIYKYGIIKCGKEKFAEILPDDYIIHRETNVSMECLVRDKNVIRRKYKNIVVDNATLEDIMLFYIKGGTQ</sequence>
<protein>
    <submittedName>
        <fullName evidence="5">ABC-2 type transport system ATP-binding protein</fullName>
    </submittedName>
</protein>
<dbReference type="InterPro" id="IPR003593">
    <property type="entry name" value="AAA+_ATPase"/>
</dbReference>
<dbReference type="PANTHER" id="PTHR42939">
    <property type="entry name" value="ABC TRANSPORTER ATP-BINDING PROTEIN ALBC-RELATED"/>
    <property type="match status" value="1"/>
</dbReference>
<organism evidence="5 6">
    <name type="scientific">Anaerosphaera aminiphila DSM 21120</name>
    <dbReference type="NCBI Taxonomy" id="1120995"/>
    <lineage>
        <taxon>Bacteria</taxon>
        <taxon>Bacillati</taxon>
        <taxon>Bacillota</taxon>
        <taxon>Tissierellia</taxon>
        <taxon>Tissierellales</taxon>
        <taxon>Peptoniphilaceae</taxon>
        <taxon>Anaerosphaera</taxon>
    </lineage>
</organism>
<proteinExistence type="predicted"/>
<evidence type="ECO:0000313" key="5">
    <source>
        <dbReference type="EMBL" id="SHH38673.1"/>
    </source>
</evidence>
<name>A0A1M5SL84_9FIRM</name>
<evidence type="ECO:0000256" key="2">
    <source>
        <dbReference type="ARBA" id="ARBA00022741"/>
    </source>
</evidence>
<dbReference type="GO" id="GO:0016887">
    <property type="term" value="F:ATP hydrolysis activity"/>
    <property type="evidence" value="ECO:0007669"/>
    <property type="project" value="InterPro"/>
</dbReference>
<dbReference type="PROSITE" id="PS00211">
    <property type="entry name" value="ABC_TRANSPORTER_1"/>
    <property type="match status" value="1"/>
</dbReference>
<reference evidence="6" key="1">
    <citation type="submission" date="2016-11" db="EMBL/GenBank/DDBJ databases">
        <authorList>
            <person name="Varghese N."/>
            <person name="Submissions S."/>
        </authorList>
    </citation>
    <scope>NUCLEOTIDE SEQUENCE [LARGE SCALE GENOMIC DNA]</scope>
    <source>
        <strain evidence="6">DSM 21120</strain>
    </source>
</reference>
<dbReference type="Gene3D" id="3.40.50.300">
    <property type="entry name" value="P-loop containing nucleotide triphosphate hydrolases"/>
    <property type="match status" value="1"/>
</dbReference>
<dbReference type="GO" id="GO:0005524">
    <property type="term" value="F:ATP binding"/>
    <property type="evidence" value="ECO:0007669"/>
    <property type="project" value="UniProtKB-KW"/>
</dbReference>
<accession>A0A1M5SL84</accession>
<dbReference type="CDD" id="cd03230">
    <property type="entry name" value="ABC_DR_subfamily_A"/>
    <property type="match status" value="1"/>
</dbReference>
<gene>
    <name evidence="5" type="ORF">SAMN02745245_01221</name>
</gene>
<dbReference type="EMBL" id="FQXI01000007">
    <property type="protein sequence ID" value="SHH38673.1"/>
    <property type="molecule type" value="Genomic_DNA"/>
</dbReference>
<evidence type="ECO:0000256" key="1">
    <source>
        <dbReference type="ARBA" id="ARBA00022448"/>
    </source>
</evidence>
<dbReference type="PROSITE" id="PS50893">
    <property type="entry name" value="ABC_TRANSPORTER_2"/>
    <property type="match status" value="1"/>
</dbReference>
<evidence type="ECO:0000256" key="3">
    <source>
        <dbReference type="ARBA" id="ARBA00022840"/>
    </source>
</evidence>